<dbReference type="RefSeq" id="WP_196280801.1">
    <property type="nucleotide sequence ID" value="NZ_JADQDQ010000001.1"/>
</dbReference>
<dbReference type="EMBL" id="JADQDQ010000001">
    <property type="protein sequence ID" value="MBF9236460.1"/>
    <property type="molecule type" value="Genomic_DNA"/>
</dbReference>
<keyword evidence="4" id="KW-1185">Reference proteome</keyword>
<keyword evidence="1" id="KW-0732">Signal</keyword>
<dbReference type="InterPro" id="IPR025665">
    <property type="entry name" value="Beta-barrel_OMP_2"/>
</dbReference>
<protein>
    <submittedName>
        <fullName evidence="3">PorT family protein</fullName>
    </submittedName>
</protein>
<evidence type="ECO:0000259" key="2">
    <source>
        <dbReference type="Pfam" id="PF13568"/>
    </source>
</evidence>
<name>A0ABS0IDM2_9BACT</name>
<evidence type="ECO:0000256" key="1">
    <source>
        <dbReference type="SAM" id="SignalP"/>
    </source>
</evidence>
<dbReference type="Pfam" id="PF13568">
    <property type="entry name" value="OMP_b-brl_2"/>
    <property type="match status" value="1"/>
</dbReference>
<evidence type="ECO:0000313" key="4">
    <source>
        <dbReference type="Proteomes" id="UP000597617"/>
    </source>
</evidence>
<evidence type="ECO:0000313" key="3">
    <source>
        <dbReference type="EMBL" id="MBF9236460.1"/>
    </source>
</evidence>
<sequence length="204" mass="22252">MKKVKMTILCCLLVGGFQSLAQAQTRDVSLGLKAGVSYSKLVGAEAVNYSSTRGYHAGIFATIGLRQWLSFGPELLYSQKGAAAQSSVGDFQLHYIELPLPLRMNVNGLFLEAGPQFAYLAKVQGESSNPNPLTRSNFKSLDMGYLVGFGYQRHTGLGIGLRYVGQFTKCLLSVNYATAGYVASPLQARNRAFQAYLSYTPKLR</sequence>
<proteinExistence type="predicted"/>
<gene>
    <name evidence="3" type="ORF">I2I05_03535</name>
</gene>
<accession>A0ABS0IDM2</accession>
<organism evidence="3 4">
    <name type="scientific">Hymenobacter jeongseonensis</name>
    <dbReference type="NCBI Taxonomy" id="2791027"/>
    <lineage>
        <taxon>Bacteria</taxon>
        <taxon>Pseudomonadati</taxon>
        <taxon>Bacteroidota</taxon>
        <taxon>Cytophagia</taxon>
        <taxon>Cytophagales</taxon>
        <taxon>Hymenobacteraceae</taxon>
        <taxon>Hymenobacter</taxon>
    </lineage>
</organism>
<comment type="caution">
    <text evidence="3">The sequence shown here is derived from an EMBL/GenBank/DDBJ whole genome shotgun (WGS) entry which is preliminary data.</text>
</comment>
<feature type="signal peptide" evidence="1">
    <location>
        <begin position="1"/>
        <end position="21"/>
    </location>
</feature>
<feature type="chain" id="PRO_5045086896" evidence="1">
    <location>
        <begin position="22"/>
        <end position="204"/>
    </location>
</feature>
<reference evidence="3 4" key="1">
    <citation type="submission" date="2020-11" db="EMBL/GenBank/DDBJ databases">
        <authorList>
            <person name="Kim M.K."/>
        </authorList>
    </citation>
    <scope>NUCLEOTIDE SEQUENCE [LARGE SCALE GENOMIC DNA]</scope>
    <source>
        <strain evidence="3 4">BT683</strain>
    </source>
</reference>
<dbReference type="Proteomes" id="UP000597617">
    <property type="component" value="Unassembled WGS sequence"/>
</dbReference>
<feature type="domain" description="Outer membrane protein beta-barrel" evidence="2">
    <location>
        <begin position="22"/>
        <end position="164"/>
    </location>
</feature>